<protein>
    <submittedName>
        <fullName evidence="1">Uncharacterized protein</fullName>
    </submittedName>
</protein>
<dbReference type="STRING" id="1210086.GCA_001613105_05530"/>
<comment type="caution">
    <text evidence="1">The sequence shown here is derived from an EMBL/GenBank/DDBJ whole genome shotgun (WGS) entry which is preliminary data.</text>
</comment>
<dbReference type="AlphaFoldDB" id="A0A370I1S4"/>
<dbReference type="Proteomes" id="UP000254869">
    <property type="component" value="Unassembled WGS sequence"/>
</dbReference>
<evidence type="ECO:0000313" key="2">
    <source>
        <dbReference type="Proteomes" id="UP000254869"/>
    </source>
</evidence>
<gene>
    <name evidence="1" type="ORF">DFR76_108363</name>
</gene>
<organism evidence="1 2">
    <name type="scientific">Nocardia pseudobrasiliensis</name>
    <dbReference type="NCBI Taxonomy" id="45979"/>
    <lineage>
        <taxon>Bacteria</taxon>
        <taxon>Bacillati</taxon>
        <taxon>Actinomycetota</taxon>
        <taxon>Actinomycetes</taxon>
        <taxon>Mycobacteriales</taxon>
        <taxon>Nocardiaceae</taxon>
        <taxon>Nocardia</taxon>
    </lineage>
</organism>
<accession>A0A370I1S4</accession>
<name>A0A370I1S4_9NOCA</name>
<keyword evidence="2" id="KW-1185">Reference proteome</keyword>
<dbReference type="EMBL" id="QQBC01000008">
    <property type="protein sequence ID" value="RDI64530.1"/>
    <property type="molecule type" value="Genomic_DNA"/>
</dbReference>
<proteinExistence type="predicted"/>
<dbReference type="RefSeq" id="WP_068003637.1">
    <property type="nucleotide sequence ID" value="NZ_QQBC01000008.1"/>
</dbReference>
<sequence length="149" mass="16956">MGQATEPLSQAQARSLDLAGEWYTVVYGEPAAPAAILQVVRGNRHIDVTFPDDHGRPVLTFDFRQIDDDRMFLTTVTRWEYGADSARSMSDADVVDKLSYREDGTVHRDLRDQRTHERTTTDFAEVDVNGNWEPVPVFGDWASIARRDR</sequence>
<evidence type="ECO:0000313" key="1">
    <source>
        <dbReference type="EMBL" id="RDI64530.1"/>
    </source>
</evidence>
<reference evidence="1 2" key="1">
    <citation type="submission" date="2018-07" db="EMBL/GenBank/DDBJ databases">
        <title>Genomic Encyclopedia of Type Strains, Phase IV (KMG-IV): sequencing the most valuable type-strain genomes for metagenomic binning, comparative biology and taxonomic classification.</title>
        <authorList>
            <person name="Goeker M."/>
        </authorList>
    </citation>
    <scope>NUCLEOTIDE SEQUENCE [LARGE SCALE GENOMIC DNA]</scope>
    <source>
        <strain evidence="1 2">DSM 44290</strain>
    </source>
</reference>